<evidence type="ECO:0000259" key="3">
    <source>
        <dbReference type="SMART" id="SM00014"/>
    </source>
</evidence>
<dbReference type="SUPFAM" id="SSF48317">
    <property type="entry name" value="Acid phosphatase/Vanadium-dependent haloperoxidase"/>
    <property type="match status" value="1"/>
</dbReference>
<evidence type="ECO:0000313" key="5">
    <source>
        <dbReference type="Proteomes" id="UP001595536"/>
    </source>
</evidence>
<dbReference type="InterPro" id="IPR000326">
    <property type="entry name" value="PAP2/HPO"/>
</dbReference>
<evidence type="ECO:0000256" key="2">
    <source>
        <dbReference type="SAM" id="SignalP"/>
    </source>
</evidence>
<dbReference type="InterPro" id="IPR001011">
    <property type="entry name" value="Acid_Pase_classA_bac"/>
</dbReference>
<gene>
    <name evidence="4" type="ORF">ACFOEX_01120</name>
</gene>
<reference evidence="5" key="1">
    <citation type="journal article" date="2019" name="Int. J. Syst. Evol. Microbiol.">
        <title>The Global Catalogue of Microorganisms (GCM) 10K type strain sequencing project: providing services to taxonomists for standard genome sequencing and annotation.</title>
        <authorList>
            <consortium name="The Broad Institute Genomics Platform"/>
            <consortium name="The Broad Institute Genome Sequencing Center for Infectious Disease"/>
            <person name="Wu L."/>
            <person name="Ma J."/>
        </authorList>
    </citation>
    <scope>NUCLEOTIDE SEQUENCE [LARGE SCALE GENOMIC DNA]</scope>
    <source>
        <strain evidence="5">CCM 7941</strain>
    </source>
</reference>
<feature type="chain" id="PRO_5047499583" evidence="2">
    <location>
        <begin position="30"/>
        <end position="307"/>
    </location>
</feature>
<dbReference type="RefSeq" id="WP_376828605.1">
    <property type="nucleotide sequence ID" value="NZ_JBHLWR010000004.1"/>
</dbReference>
<dbReference type="Proteomes" id="UP001595536">
    <property type="component" value="Unassembled WGS sequence"/>
</dbReference>
<dbReference type="InterPro" id="IPR036938">
    <property type="entry name" value="PAP2/HPO_sf"/>
</dbReference>
<name>A0ABV7LAT2_9HYPH</name>
<evidence type="ECO:0000313" key="4">
    <source>
        <dbReference type="EMBL" id="MFC3264960.1"/>
    </source>
</evidence>
<dbReference type="EMBL" id="JBHRUV010000005">
    <property type="protein sequence ID" value="MFC3264960.1"/>
    <property type="molecule type" value="Genomic_DNA"/>
</dbReference>
<proteinExistence type="predicted"/>
<evidence type="ECO:0000256" key="1">
    <source>
        <dbReference type="SAM" id="MobiDB-lite"/>
    </source>
</evidence>
<sequence>MKNQPITLAGALRLAVAAALMSGAVMSGAATPGALAREPGAGGAPQAADASAPPPTDPAALKELRPGVLPGYLPREQLVDSLALLAPPPSPGSPQAVADEAVRAAASRLRDTPRGRLAARDADYRSPAVVEAFSCALGVKISRSATPHLNMLLRRTLTDAGAATLKAKQAYFRQRPFVVSPDHATCYPADEEHLRKDGSYPSGHAAFGWTWALVLAAAAPEKANAILRRGYEFGQSRVICNYHWQSDVDAGRLIGAAVAAQLQSSPVFRAQLAEAAREIRAAQASGADAPDCSVEQAAAAMTTAGVK</sequence>
<dbReference type="Pfam" id="PF01569">
    <property type="entry name" value="PAP2"/>
    <property type="match status" value="1"/>
</dbReference>
<keyword evidence="2" id="KW-0732">Signal</keyword>
<keyword evidence="5" id="KW-1185">Reference proteome</keyword>
<comment type="caution">
    <text evidence="4">The sequence shown here is derived from an EMBL/GenBank/DDBJ whole genome shotgun (WGS) entry which is preliminary data.</text>
</comment>
<feature type="domain" description="Phosphatidic acid phosphatase type 2/haloperoxidase" evidence="3">
    <location>
        <begin position="150"/>
        <end position="263"/>
    </location>
</feature>
<feature type="region of interest" description="Disordered" evidence="1">
    <location>
        <begin position="35"/>
        <end position="59"/>
    </location>
</feature>
<dbReference type="SMART" id="SM00014">
    <property type="entry name" value="acidPPc"/>
    <property type="match status" value="1"/>
</dbReference>
<protein>
    <submittedName>
        <fullName evidence="4">Phosphatase PAP2 family protein</fullName>
    </submittedName>
</protein>
<feature type="signal peptide" evidence="2">
    <location>
        <begin position="1"/>
        <end position="29"/>
    </location>
</feature>
<dbReference type="CDD" id="cd03397">
    <property type="entry name" value="PAP2_acid_phosphatase"/>
    <property type="match status" value="1"/>
</dbReference>
<organism evidence="4 5">
    <name type="scientific">Camelimonas abortus</name>
    <dbReference type="NCBI Taxonomy" id="1017184"/>
    <lineage>
        <taxon>Bacteria</taxon>
        <taxon>Pseudomonadati</taxon>
        <taxon>Pseudomonadota</taxon>
        <taxon>Alphaproteobacteria</taxon>
        <taxon>Hyphomicrobiales</taxon>
        <taxon>Chelatococcaceae</taxon>
        <taxon>Camelimonas</taxon>
    </lineage>
</organism>
<accession>A0ABV7LAT2</accession>
<dbReference type="PRINTS" id="PR00483">
    <property type="entry name" value="BACPHPHTASE"/>
</dbReference>
<dbReference type="Gene3D" id="1.20.144.10">
    <property type="entry name" value="Phosphatidic acid phosphatase type 2/haloperoxidase"/>
    <property type="match status" value="1"/>
</dbReference>